<dbReference type="PANTHER" id="PTHR44591">
    <property type="entry name" value="STRESS RESPONSE REGULATOR PROTEIN 1"/>
    <property type="match status" value="1"/>
</dbReference>
<evidence type="ECO:0000259" key="3">
    <source>
        <dbReference type="PROSITE" id="PS50110"/>
    </source>
</evidence>
<organism evidence="4 5">
    <name type="scientific">Polyangium jinanense</name>
    <dbReference type="NCBI Taxonomy" id="2829994"/>
    <lineage>
        <taxon>Bacteria</taxon>
        <taxon>Pseudomonadati</taxon>
        <taxon>Myxococcota</taxon>
        <taxon>Polyangia</taxon>
        <taxon>Polyangiales</taxon>
        <taxon>Polyangiaceae</taxon>
        <taxon>Polyangium</taxon>
    </lineage>
</organism>
<dbReference type="SUPFAM" id="SSF52172">
    <property type="entry name" value="CheY-like"/>
    <property type="match status" value="1"/>
</dbReference>
<evidence type="ECO:0000313" key="4">
    <source>
        <dbReference type="EMBL" id="MDC3985715.1"/>
    </source>
</evidence>
<evidence type="ECO:0000313" key="5">
    <source>
        <dbReference type="Proteomes" id="UP001151081"/>
    </source>
</evidence>
<dbReference type="EMBL" id="JAGTJJ010000031">
    <property type="protein sequence ID" value="MDC3985715.1"/>
    <property type="molecule type" value="Genomic_DNA"/>
</dbReference>
<proteinExistence type="predicted"/>
<dbReference type="PANTHER" id="PTHR44591:SF3">
    <property type="entry name" value="RESPONSE REGULATORY DOMAIN-CONTAINING PROTEIN"/>
    <property type="match status" value="1"/>
</dbReference>
<name>A0A9X4AWW7_9BACT</name>
<sequence>MARILVVEDSSAFRAFIRAALEDAPGLFATSPDDTHGEVEVVEAASGFDALRLLPRGHYDLVITDINMPDINGLELLRFMRDSERHRKVATIVISTQSSEKDRARGLALGADAFLAKPFTVEALQRAITTILQARSSLPAESSEGSR</sequence>
<feature type="modified residue" description="4-aspartylphosphate" evidence="2">
    <location>
        <position position="65"/>
    </location>
</feature>
<dbReference type="CDD" id="cd00156">
    <property type="entry name" value="REC"/>
    <property type="match status" value="1"/>
</dbReference>
<evidence type="ECO:0000256" key="1">
    <source>
        <dbReference type="ARBA" id="ARBA00022553"/>
    </source>
</evidence>
<keyword evidence="5" id="KW-1185">Reference proteome</keyword>
<dbReference type="AlphaFoldDB" id="A0A9X4AWW7"/>
<evidence type="ECO:0000256" key="2">
    <source>
        <dbReference type="PROSITE-ProRule" id="PRU00169"/>
    </source>
</evidence>
<dbReference type="InterPro" id="IPR011006">
    <property type="entry name" value="CheY-like_superfamily"/>
</dbReference>
<feature type="domain" description="Response regulatory" evidence="3">
    <location>
        <begin position="3"/>
        <end position="132"/>
    </location>
</feature>
<dbReference type="Proteomes" id="UP001151081">
    <property type="component" value="Unassembled WGS sequence"/>
</dbReference>
<dbReference type="PROSITE" id="PS50110">
    <property type="entry name" value="RESPONSE_REGULATORY"/>
    <property type="match status" value="1"/>
</dbReference>
<accession>A0A9X4AWW7</accession>
<keyword evidence="1 2" id="KW-0597">Phosphoprotein</keyword>
<dbReference type="Pfam" id="PF00072">
    <property type="entry name" value="Response_reg"/>
    <property type="match status" value="1"/>
</dbReference>
<reference evidence="4 5" key="1">
    <citation type="submission" date="2021-04" db="EMBL/GenBank/DDBJ databases">
        <title>Genome analysis of Polyangium sp.</title>
        <authorList>
            <person name="Li Y."/>
            <person name="Wang J."/>
        </authorList>
    </citation>
    <scope>NUCLEOTIDE SEQUENCE [LARGE SCALE GENOMIC DNA]</scope>
    <source>
        <strain evidence="4 5">SDU14</strain>
    </source>
</reference>
<gene>
    <name evidence="4" type="ORF">KEG57_34870</name>
</gene>
<dbReference type="Gene3D" id="3.40.50.2300">
    <property type="match status" value="1"/>
</dbReference>
<protein>
    <submittedName>
        <fullName evidence="4">Response regulator</fullName>
    </submittedName>
</protein>
<dbReference type="GO" id="GO:0000160">
    <property type="term" value="P:phosphorelay signal transduction system"/>
    <property type="evidence" value="ECO:0007669"/>
    <property type="project" value="InterPro"/>
</dbReference>
<dbReference type="InterPro" id="IPR001789">
    <property type="entry name" value="Sig_transdc_resp-reg_receiver"/>
</dbReference>
<dbReference type="RefSeq" id="WP_272424922.1">
    <property type="nucleotide sequence ID" value="NZ_JAGTJJ010000031.1"/>
</dbReference>
<dbReference type="SMART" id="SM00448">
    <property type="entry name" value="REC"/>
    <property type="match status" value="1"/>
</dbReference>
<dbReference type="InterPro" id="IPR050595">
    <property type="entry name" value="Bact_response_regulator"/>
</dbReference>
<comment type="caution">
    <text evidence="4">The sequence shown here is derived from an EMBL/GenBank/DDBJ whole genome shotgun (WGS) entry which is preliminary data.</text>
</comment>